<sequence>MMMMIGDHPRSNPTVQIPPWDHHYVEDPTANIHSPISHPVSANNNSAPDAYSYEKAMAALQRYLPSNKDDVVPAEEYGDDADDFDVPVDAFSCDNFRMFEFKVKKCAIARSHDWTECPFAHPGEKARRRDPRKYHYSGGACPDFRRGECLRGDACEYAHGVFEAWLHPARYRTQPCKDGTHCRRRVCFFAHTPEQLRVLPYSTSPDSSPGRPGQDPFVPSGLYGSSPKSTLYSPHPSSPTTGSPPVSPSGSMGLSSVSRLTESMRCLQLNKMKLGLGLGLSGSPPSWGLGIGSPRSPPTIRPGFLSLPSTPIRAQARAGLSPFDAWATPCEEEPVMERVESGKELRERIYAKIGKENSLDRVERVNPAGGAGPDFEWVADLVK</sequence>
<dbReference type="Pfam" id="PF25512">
    <property type="entry name" value="zf-CCCH_AtC3H23"/>
    <property type="match status" value="1"/>
</dbReference>
<gene>
    <name evidence="8" type="ORF">DH2020_049411</name>
</gene>
<dbReference type="PANTHER" id="PTHR14493">
    <property type="entry name" value="UNKEMPT FAMILY MEMBER"/>
    <property type="match status" value="1"/>
</dbReference>
<reference evidence="8 9" key="1">
    <citation type="journal article" date="2021" name="Comput. Struct. Biotechnol. J.">
        <title>De novo genome assembly of the potent medicinal plant Rehmannia glutinosa using nanopore technology.</title>
        <authorList>
            <person name="Ma L."/>
            <person name="Dong C."/>
            <person name="Song C."/>
            <person name="Wang X."/>
            <person name="Zheng X."/>
            <person name="Niu Y."/>
            <person name="Chen S."/>
            <person name="Feng W."/>
        </authorList>
    </citation>
    <scope>NUCLEOTIDE SEQUENCE [LARGE SCALE GENOMIC DNA]</scope>
    <source>
        <strain evidence="8">DH-2019</strain>
    </source>
</reference>
<dbReference type="SMART" id="SM00356">
    <property type="entry name" value="ZnF_C3H1"/>
    <property type="match status" value="2"/>
</dbReference>
<keyword evidence="9" id="KW-1185">Reference proteome</keyword>
<comment type="caution">
    <text evidence="8">The sequence shown here is derived from an EMBL/GenBank/DDBJ whole genome shotgun (WGS) entry which is preliminary data.</text>
</comment>
<feature type="region of interest" description="Disordered" evidence="6">
    <location>
        <begin position="199"/>
        <end position="257"/>
    </location>
</feature>
<evidence type="ECO:0000256" key="1">
    <source>
        <dbReference type="ARBA" id="ARBA00022723"/>
    </source>
</evidence>
<evidence type="ECO:0000256" key="6">
    <source>
        <dbReference type="SAM" id="MobiDB-lite"/>
    </source>
</evidence>
<dbReference type="PANTHER" id="PTHR14493:SF147">
    <property type="entry name" value="ZINC FINGER CCCH DOMAIN-CONTAINING PROTEIN 23"/>
    <property type="match status" value="1"/>
</dbReference>
<evidence type="ECO:0000256" key="3">
    <source>
        <dbReference type="ARBA" id="ARBA00022833"/>
    </source>
</evidence>
<feature type="domain" description="C3H1-type" evidence="7">
    <location>
        <begin position="136"/>
        <end position="162"/>
    </location>
</feature>
<name>A0ABR0U409_REHGL</name>
<organism evidence="8 9">
    <name type="scientific">Rehmannia glutinosa</name>
    <name type="common">Chinese foxglove</name>
    <dbReference type="NCBI Taxonomy" id="99300"/>
    <lineage>
        <taxon>Eukaryota</taxon>
        <taxon>Viridiplantae</taxon>
        <taxon>Streptophyta</taxon>
        <taxon>Embryophyta</taxon>
        <taxon>Tracheophyta</taxon>
        <taxon>Spermatophyta</taxon>
        <taxon>Magnoliopsida</taxon>
        <taxon>eudicotyledons</taxon>
        <taxon>Gunneridae</taxon>
        <taxon>Pentapetalae</taxon>
        <taxon>asterids</taxon>
        <taxon>lamiids</taxon>
        <taxon>Lamiales</taxon>
        <taxon>Orobanchaceae</taxon>
        <taxon>Rehmannieae</taxon>
        <taxon>Rehmannia</taxon>
    </lineage>
</organism>
<dbReference type="EMBL" id="JABTTQ020003481">
    <property type="protein sequence ID" value="KAK6116845.1"/>
    <property type="molecule type" value="Genomic_DNA"/>
</dbReference>
<keyword evidence="4" id="KW-0238">DNA-binding</keyword>
<evidence type="ECO:0000313" key="9">
    <source>
        <dbReference type="Proteomes" id="UP001318860"/>
    </source>
</evidence>
<keyword evidence="1 5" id="KW-0479">Metal-binding</keyword>
<dbReference type="InterPro" id="IPR000571">
    <property type="entry name" value="Znf_CCCH"/>
</dbReference>
<evidence type="ECO:0000313" key="8">
    <source>
        <dbReference type="EMBL" id="KAK6116845.1"/>
    </source>
</evidence>
<dbReference type="Gene3D" id="3.30.1370.210">
    <property type="match status" value="1"/>
</dbReference>
<dbReference type="InterPro" id="IPR045234">
    <property type="entry name" value="Unkempt-like"/>
</dbReference>
<dbReference type="PROSITE" id="PS50103">
    <property type="entry name" value="ZF_C3H1"/>
    <property type="match status" value="1"/>
</dbReference>
<evidence type="ECO:0000256" key="2">
    <source>
        <dbReference type="ARBA" id="ARBA00022771"/>
    </source>
</evidence>
<evidence type="ECO:0000259" key="7">
    <source>
        <dbReference type="PROSITE" id="PS50103"/>
    </source>
</evidence>
<feature type="zinc finger region" description="C3H1-type" evidence="5">
    <location>
        <begin position="136"/>
        <end position="162"/>
    </location>
</feature>
<accession>A0ABR0U409</accession>
<dbReference type="Pfam" id="PF00642">
    <property type="entry name" value="zf-CCCH"/>
    <property type="match status" value="1"/>
</dbReference>
<protein>
    <recommendedName>
        <fullName evidence="7">C3H1-type domain-containing protein</fullName>
    </recommendedName>
</protein>
<dbReference type="InterPro" id="IPR057444">
    <property type="entry name" value="Znf-CCCH_AtC3H23-like"/>
</dbReference>
<evidence type="ECO:0000256" key="4">
    <source>
        <dbReference type="ARBA" id="ARBA00023125"/>
    </source>
</evidence>
<keyword evidence="3 5" id="KW-0862">Zinc</keyword>
<feature type="compositionally biased region" description="Low complexity" evidence="6">
    <location>
        <begin position="233"/>
        <end position="257"/>
    </location>
</feature>
<dbReference type="Proteomes" id="UP001318860">
    <property type="component" value="Unassembled WGS sequence"/>
</dbReference>
<keyword evidence="2 5" id="KW-0863">Zinc-finger</keyword>
<proteinExistence type="predicted"/>
<evidence type="ECO:0000256" key="5">
    <source>
        <dbReference type="PROSITE-ProRule" id="PRU00723"/>
    </source>
</evidence>